<organism evidence="10 11">
    <name type="scientific">Amycolatopsis acidicola</name>
    <dbReference type="NCBI Taxonomy" id="2596893"/>
    <lineage>
        <taxon>Bacteria</taxon>
        <taxon>Bacillati</taxon>
        <taxon>Actinomycetota</taxon>
        <taxon>Actinomycetes</taxon>
        <taxon>Pseudonocardiales</taxon>
        <taxon>Pseudonocardiaceae</taxon>
        <taxon>Amycolatopsis</taxon>
    </lineage>
</organism>
<feature type="transmembrane region" description="Helical" evidence="8">
    <location>
        <begin position="351"/>
        <end position="372"/>
    </location>
</feature>
<keyword evidence="5 8" id="KW-1133">Transmembrane helix</keyword>
<dbReference type="GO" id="GO:0022857">
    <property type="term" value="F:transmembrane transporter activity"/>
    <property type="evidence" value="ECO:0007669"/>
    <property type="project" value="InterPro"/>
</dbReference>
<sequence length="879" mass="91448">MEVQSAPQQTLDPQVSHSRHKRTWSVDELGPRYKWIALSNTTLGMLMATINSSIVLIALPDIFRGIHINPLESSNTSYLLWMMMGFLVVTAVLVVGFGRLGDMYGRVRMYNLGFAVFAISSVFLAITWMDGSTAAIWLIAWRVVQGIGGAFLMANSSAILTDAFPAKQRGLALGINGVAAIAGSFLGLVIGGLLGPVEWRLVFLVSVPFGVFGTIWAYLKLHDTSERHHAKMDWWGNVTFAVGLIAVLVGITYGIQPYGGHTMGWTSPMVLSCLIGGVVVLIIFGIIETRVANPLFNLGLFKIRAYSFGNAANLLASLGRGGLQFVLIIWLQGIWLPQHGYSFEQTPLWAGIYMLPMTIGFLIAAPVSGVVTDRIGGRALATVGMLATAVSFLLLEILPVNFNYWAFAAILLVNGLGMGLFTSPNRADVMNSLPANARGAGAGMTATFQNSAMVLSIGFFFSLMIAGLSNSLPSALSSGLTAHGVPADAAAGIAQLPPVGVLFAAFLGYNPIQQLLGGVLNQLPADQASFLTGRSFFPNLISQPFSDGLTAAFWFAIIVCVIAAICSWFVGKPKPAAAGVPHETVGSELAAESGELVDITASPVTSPMDAPTVRRAAMGPGRPGEISGTLRTPSGAGVAGAVITVTGGDGMQIGRARAAQDGTYTVDGVSPGTYTLIVTATGFQPAAASVTVNGLGAVQDFTVQGGGVVAGIVRRADGAPVEGTAVLATDANGQVVGRTSSAHDGKFLLSSLPAGEVTVTAHVDNHQPHAVTVLAGAMEPAVVELVVAAMGVLHGTVTGPDGQVLVNATVTVSDSAGEQVAKTQTDTSGQYEIRDLEPGEYTVVTSLYEPAVKQVDLSSGESSDVDVDLASGARADAAS</sequence>
<keyword evidence="4 8" id="KW-0812">Transmembrane</keyword>
<feature type="transmembrane region" description="Helical" evidence="8">
    <location>
        <begin position="35"/>
        <end position="58"/>
    </location>
</feature>
<evidence type="ECO:0000313" key="11">
    <source>
        <dbReference type="Proteomes" id="UP000319769"/>
    </source>
</evidence>
<feature type="transmembrane region" description="Helical" evidence="8">
    <location>
        <begin position="234"/>
        <end position="255"/>
    </location>
</feature>
<proteinExistence type="predicted"/>
<feature type="transmembrane region" description="Helical" evidence="8">
    <location>
        <begin position="267"/>
        <end position="287"/>
    </location>
</feature>
<dbReference type="InterPro" id="IPR020846">
    <property type="entry name" value="MFS_dom"/>
</dbReference>
<dbReference type="AlphaFoldDB" id="A0A5N0UPL0"/>
<dbReference type="PROSITE" id="PS50850">
    <property type="entry name" value="MFS"/>
    <property type="match status" value="1"/>
</dbReference>
<feature type="transmembrane region" description="Helical" evidence="8">
    <location>
        <begin position="78"/>
        <end position="97"/>
    </location>
</feature>
<dbReference type="SUPFAM" id="SSF49464">
    <property type="entry name" value="Carboxypeptidase regulatory domain-like"/>
    <property type="match status" value="1"/>
</dbReference>
<feature type="transmembrane region" description="Helical" evidence="8">
    <location>
        <begin position="404"/>
        <end position="422"/>
    </location>
</feature>
<dbReference type="Gene3D" id="1.20.1250.20">
    <property type="entry name" value="MFS general substrate transporter like domains"/>
    <property type="match status" value="2"/>
</dbReference>
<evidence type="ECO:0000259" key="9">
    <source>
        <dbReference type="PROSITE" id="PS50850"/>
    </source>
</evidence>
<dbReference type="PANTHER" id="PTHR42718">
    <property type="entry name" value="MAJOR FACILITATOR SUPERFAMILY MULTIDRUG TRANSPORTER MFSC"/>
    <property type="match status" value="1"/>
</dbReference>
<feature type="domain" description="Major facilitator superfamily (MFS) profile" evidence="9">
    <location>
        <begin position="37"/>
        <end position="575"/>
    </location>
</feature>
<dbReference type="InterPro" id="IPR011701">
    <property type="entry name" value="MFS"/>
</dbReference>
<comment type="caution">
    <text evidence="10">The sequence shown here is derived from an EMBL/GenBank/DDBJ whole genome shotgun (WGS) entry which is preliminary data.</text>
</comment>
<feature type="transmembrane region" description="Helical" evidence="8">
    <location>
        <begin position="379"/>
        <end position="398"/>
    </location>
</feature>
<dbReference type="SUPFAM" id="SSF49452">
    <property type="entry name" value="Starch-binding domain-like"/>
    <property type="match status" value="2"/>
</dbReference>
<evidence type="ECO:0000256" key="3">
    <source>
        <dbReference type="ARBA" id="ARBA00022475"/>
    </source>
</evidence>
<dbReference type="RefSeq" id="WP_144757348.1">
    <property type="nucleotide sequence ID" value="NZ_VMNW02000114.1"/>
</dbReference>
<dbReference type="CDD" id="cd17321">
    <property type="entry name" value="MFS_MMR_MDR_like"/>
    <property type="match status" value="1"/>
</dbReference>
<protein>
    <submittedName>
        <fullName evidence="10">MFS transporter</fullName>
    </submittedName>
</protein>
<feature type="transmembrane region" description="Helical" evidence="8">
    <location>
        <begin position="489"/>
        <end position="509"/>
    </location>
</feature>
<evidence type="ECO:0000256" key="1">
    <source>
        <dbReference type="ARBA" id="ARBA00004651"/>
    </source>
</evidence>
<accession>A0A5N0UPL0</accession>
<evidence type="ECO:0000256" key="7">
    <source>
        <dbReference type="SAM" id="MobiDB-lite"/>
    </source>
</evidence>
<feature type="transmembrane region" description="Helical" evidence="8">
    <location>
        <begin position="201"/>
        <end position="222"/>
    </location>
</feature>
<dbReference type="Pfam" id="PF13620">
    <property type="entry name" value="CarboxypepD_reg"/>
    <property type="match status" value="3"/>
</dbReference>
<evidence type="ECO:0000313" key="10">
    <source>
        <dbReference type="EMBL" id="KAA9150623.1"/>
    </source>
</evidence>
<name>A0A5N0UPL0_9PSEU</name>
<feature type="transmembrane region" description="Helical" evidence="8">
    <location>
        <begin position="551"/>
        <end position="571"/>
    </location>
</feature>
<dbReference type="InterPro" id="IPR008969">
    <property type="entry name" value="CarboxyPept-like_regulatory"/>
</dbReference>
<keyword evidence="11" id="KW-1185">Reference proteome</keyword>
<feature type="region of interest" description="Disordered" evidence="7">
    <location>
        <begin position="858"/>
        <end position="879"/>
    </location>
</feature>
<dbReference type="Gene3D" id="2.60.40.1120">
    <property type="entry name" value="Carboxypeptidase-like, regulatory domain"/>
    <property type="match status" value="3"/>
</dbReference>
<keyword evidence="2" id="KW-0813">Transport</keyword>
<evidence type="ECO:0000256" key="2">
    <source>
        <dbReference type="ARBA" id="ARBA00022448"/>
    </source>
</evidence>
<feature type="transmembrane region" description="Helical" evidence="8">
    <location>
        <begin position="452"/>
        <end position="469"/>
    </location>
</feature>
<dbReference type="GO" id="GO:0005886">
    <property type="term" value="C:plasma membrane"/>
    <property type="evidence" value="ECO:0007669"/>
    <property type="project" value="UniProtKB-SubCell"/>
</dbReference>
<dbReference type="PANTHER" id="PTHR42718:SF46">
    <property type="entry name" value="BLR6921 PROTEIN"/>
    <property type="match status" value="1"/>
</dbReference>
<reference evidence="10" key="1">
    <citation type="submission" date="2019-09" db="EMBL/GenBank/DDBJ databases">
        <authorList>
            <person name="Teo W.F.A."/>
            <person name="Duangmal K."/>
        </authorList>
    </citation>
    <scope>NUCLEOTIDE SEQUENCE [LARGE SCALE GENOMIC DNA]</scope>
    <source>
        <strain evidence="10">K81G1</strain>
    </source>
</reference>
<dbReference type="Pfam" id="PF07690">
    <property type="entry name" value="MFS_1"/>
    <property type="match status" value="1"/>
</dbReference>
<dbReference type="SUPFAM" id="SSF103473">
    <property type="entry name" value="MFS general substrate transporter"/>
    <property type="match status" value="1"/>
</dbReference>
<dbReference type="EMBL" id="VMNW02000114">
    <property type="protein sequence ID" value="KAA9150623.1"/>
    <property type="molecule type" value="Genomic_DNA"/>
</dbReference>
<evidence type="ECO:0000256" key="5">
    <source>
        <dbReference type="ARBA" id="ARBA00022989"/>
    </source>
</evidence>
<dbReference type="InterPro" id="IPR036259">
    <property type="entry name" value="MFS_trans_sf"/>
</dbReference>
<keyword evidence="3" id="KW-1003">Cell membrane</keyword>
<gene>
    <name evidence="10" type="ORF">FPZ12_040675</name>
</gene>
<feature type="transmembrane region" description="Helical" evidence="8">
    <location>
        <begin position="308"/>
        <end position="331"/>
    </location>
</feature>
<feature type="transmembrane region" description="Helical" evidence="8">
    <location>
        <begin position="171"/>
        <end position="195"/>
    </location>
</feature>
<dbReference type="Proteomes" id="UP000319769">
    <property type="component" value="Unassembled WGS sequence"/>
</dbReference>
<keyword evidence="6 8" id="KW-0472">Membrane</keyword>
<evidence type="ECO:0000256" key="6">
    <source>
        <dbReference type="ARBA" id="ARBA00023136"/>
    </source>
</evidence>
<dbReference type="GO" id="GO:0030246">
    <property type="term" value="F:carbohydrate binding"/>
    <property type="evidence" value="ECO:0007669"/>
    <property type="project" value="InterPro"/>
</dbReference>
<comment type="subcellular location">
    <subcellularLocation>
        <location evidence="1">Cell membrane</location>
        <topology evidence="1">Multi-pass membrane protein</topology>
    </subcellularLocation>
</comment>
<dbReference type="OrthoDB" id="102502at2"/>
<evidence type="ECO:0000256" key="4">
    <source>
        <dbReference type="ARBA" id="ARBA00022692"/>
    </source>
</evidence>
<dbReference type="InterPro" id="IPR013784">
    <property type="entry name" value="Carb-bd-like_fold"/>
</dbReference>
<feature type="transmembrane region" description="Helical" evidence="8">
    <location>
        <begin position="135"/>
        <end position="159"/>
    </location>
</feature>
<feature type="transmembrane region" description="Helical" evidence="8">
    <location>
        <begin position="109"/>
        <end position="129"/>
    </location>
</feature>
<evidence type="ECO:0000256" key="8">
    <source>
        <dbReference type="SAM" id="Phobius"/>
    </source>
</evidence>